<feature type="transmembrane region" description="Helical" evidence="6">
    <location>
        <begin position="209"/>
        <end position="228"/>
    </location>
</feature>
<name>A0A3N1NR02_9GAMM</name>
<sequence>MNKRLIILVLMLNYFLFGLLLNSVGVVILQSINSFGVTKESAALLEGFKDIPIAVVSFLVASFLPRLGYRRAMMIGLGVVLLACLSMPILSSFWATKMLFLAIGSSFALIKVSVYASIGILAPEKQAHASLMNAIEGVFMLGVLSGYWVFSFFIDSDRPESMNWLNTYWWLAGICGFNLVVMAFIRFGEEKVQPAAANFGQDFLAMLKLTARPLVYIFVASVFLYVLIEQGIGTWLPTFNNQVLNLPSAISVQVTSIFALCLAIGRLGAGVLLRGINWYVLLSVCVVAMGLLVILTLPLSYDVTVEPDVGWLNLPLAAYIFPLIGLFMAPIYPALSSVVLSSLPLHQQSSMAGLIIIFSALGGTTGSMLTGIVFGQFTGQVAFYMALVPMALILILLRGLKRETDRADALEG</sequence>
<dbReference type="PROSITE" id="PS50850">
    <property type="entry name" value="MFS"/>
    <property type="match status" value="1"/>
</dbReference>
<feature type="transmembrane region" description="Helical" evidence="6">
    <location>
        <begin position="352"/>
        <end position="375"/>
    </location>
</feature>
<comment type="subcellular location">
    <subcellularLocation>
        <location evidence="1">Cell inner membrane</location>
        <topology evidence="1">Multi-pass membrane protein</topology>
    </subcellularLocation>
</comment>
<evidence type="ECO:0000313" key="9">
    <source>
        <dbReference type="Proteomes" id="UP000273643"/>
    </source>
</evidence>
<organism evidence="8 9">
    <name type="scientific">Marinimicrobium koreense</name>
    <dbReference type="NCBI Taxonomy" id="306545"/>
    <lineage>
        <taxon>Bacteria</taxon>
        <taxon>Pseudomonadati</taxon>
        <taxon>Pseudomonadota</taxon>
        <taxon>Gammaproteobacteria</taxon>
        <taxon>Cellvibrionales</taxon>
        <taxon>Cellvibrionaceae</taxon>
        <taxon>Marinimicrobium</taxon>
    </lineage>
</organism>
<feature type="domain" description="Major facilitator superfamily (MFS) profile" evidence="7">
    <location>
        <begin position="6"/>
        <end position="405"/>
    </location>
</feature>
<comment type="caution">
    <text evidence="8">The sequence shown here is derived from an EMBL/GenBank/DDBJ whole genome shotgun (WGS) entry which is preliminary data.</text>
</comment>
<dbReference type="InterPro" id="IPR050375">
    <property type="entry name" value="MFS_TsgA-like"/>
</dbReference>
<keyword evidence="4 6" id="KW-1133">Transmembrane helix</keyword>
<evidence type="ECO:0000256" key="2">
    <source>
        <dbReference type="ARBA" id="ARBA00022475"/>
    </source>
</evidence>
<feature type="transmembrane region" description="Helical" evidence="6">
    <location>
        <begin position="51"/>
        <end position="68"/>
    </location>
</feature>
<dbReference type="InterPro" id="IPR011701">
    <property type="entry name" value="MFS"/>
</dbReference>
<dbReference type="OrthoDB" id="6395826at2"/>
<evidence type="ECO:0000259" key="7">
    <source>
        <dbReference type="PROSITE" id="PS50850"/>
    </source>
</evidence>
<dbReference type="Pfam" id="PF07690">
    <property type="entry name" value="MFS_1"/>
    <property type="match status" value="1"/>
</dbReference>
<evidence type="ECO:0000256" key="1">
    <source>
        <dbReference type="ARBA" id="ARBA00004429"/>
    </source>
</evidence>
<evidence type="ECO:0000256" key="4">
    <source>
        <dbReference type="ARBA" id="ARBA00022989"/>
    </source>
</evidence>
<dbReference type="AlphaFoldDB" id="A0A3N1NR02"/>
<feature type="transmembrane region" description="Helical" evidence="6">
    <location>
        <begin position="248"/>
        <end position="269"/>
    </location>
</feature>
<feature type="transmembrane region" description="Helical" evidence="6">
    <location>
        <begin position="75"/>
        <end position="94"/>
    </location>
</feature>
<accession>A0A3N1NR02</accession>
<reference evidence="8 9" key="1">
    <citation type="submission" date="2018-11" db="EMBL/GenBank/DDBJ databases">
        <title>Genomic Encyclopedia of Type Strains, Phase IV (KMG-IV): sequencing the most valuable type-strain genomes for metagenomic binning, comparative biology and taxonomic classification.</title>
        <authorList>
            <person name="Goeker M."/>
        </authorList>
    </citation>
    <scope>NUCLEOTIDE SEQUENCE [LARGE SCALE GENOMIC DNA]</scope>
    <source>
        <strain evidence="8 9">DSM 16974</strain>
    </source>
</reference>
<feature type="transmembrane region" description="Helical" evidence="6">
    <location>
        <begin position="100"/>
        <end position="122"/>
    </location>
</feature>
<dbReference type="EMBL" id="RJUK01000002">
    <property type="protein sequence ID" value="ROQ18319.1"/>
    <property type="molecule type" value="Genomic_DNA"/>
</dbReference>
<feature type="transmembrane region" description="Helical" evidence="6">
    <location>
        <begin position="7"/>
        <end position="31"/>
    </location>
</feature>
<dbReference type="Proteomes" id="UP000273643">
    <property type="component" value="Unassembled WGS sequence"/>
</dbReference>
<feature type="transmembrane region" description="Helical" evidence="6">
    <location>
        <begin position="319"/>
        <end position="340"/>
    </location>
</feature>
<evidence type="ECO:0000256" key="6">
    <source>
        <dbReference type="SAM" id="Phobius"/>
    </source>
</evidence>
<dbReference type="GO" id="GO:0005886">
    <property type="term" value="C:plasma membrane"/>
    <property type="evidence" value="ECO:0007669"/>
    <property type="project" value="UniProtKB-SubCell"/>
</dbReference>
<evidence type="ECO:0000256" key="3">
    <source>
        <dbReference type="ARBA" id="ARBA00022692"/>
    </source>
</evidence>
<feature type="transmembrane region" description="Helical" evidence="6">
    <location>
        <begin position="276"/>
        <end position="299"/>
    </location>
</feature>
<feature type="transmembrane region" description="Helical" evidence="6">
    <location>
        <begin position="134"/>
        <end position="154"/>
    </location>
</feature>
<gene>
    <name evidence="8" type="ORF">EDC38_2541</name>
</gene>
<feature type="transmembrane region" description="Helical" evidence="6">
    <location>
        <begin position="169"/>
        <end position="188"/>
    </location>
</feature>
<evidence type="ECO:0000256" key="5">
    <source>
        <dbReference type="ARBA" id="ARBA00023136"/>
    </source>
</evidence>
<dbReference type="GO" id="GO:0022857">
    <property type="term" value="F:transmembrane transporter activity"/>
    <property type="evidence" value="ECO:0007669"/>
    <property type="project" value="InterPro"/>
</dbReference>
<keyword evidence="3 6" id="KW-0812">Transmembrane</keyword>
<dbReference type="InterPro" id="IPR036259">
    <property type="entry name" value="MFS_trans_sf"/>
</dbReference>
<dbReference type="PANTHER" id="PTHR43702">
    <property type="entry name" value="L-FUCOSE-PROTON SYMPORTER"/>
    <property type="match status" value="1"/>
</dbReference>
<keyword evidence="2" id="KW-1003">Cell membrane</keyword>
<keyword evidence="9" id="KW-1185">Reference proteome</keyword>
<feature type="transmembrane region" description="Helical" evidence="6">
    <location>
        <begin position="381"/>
        <end position="400"/>
    </location>
</feature>
<dbReference type="PANTHER" id="PTHR43702:SF11">
    <property type="entry name" value="L-FUCOSE-PROTON SYMPORTER"/>
    <property type="match status" value="1"/>
</dbReference>
<dbReference type="RefSeq" id="WP_123638964.1">
    <property type="nucleotide sequence ID" value="NZ_RJUK01000002.1"/>
</dbReference>
<dbReference type="InterPro" id="IPR020846">
    <property type="entry name" value="MFS_dom"/>
</dbReference>
<keyword evidence="5 6" id="KW-0472">Membrane</keyword>
<proteinExistence type="predicted"/>
<dbReference type="Gene3D" id="1.20.1250.20">
    <property type="entry name" value="MFS general substrate transporter like domains"/>
    <property type="match status" value="2"/>
</dbReference>
<protein>
    <submittedName>
        <fullName evidence="8">Fucose permease</fullName>
    </submittedName>
</protein>
<dbReference type="SUPFAM" id="SSF103473">
    <property type="entry name" value="MFS general substrate transporter"/>
    <property type="match status" value="1"/>
</dbReference>
<evidence type="ECO:0000313" key="8">
    <source>
        <dbReference type="EMBL" id="ROQ18319.1"/>
    </source>
</evidence>